<feature type="transmembrane region" description="Helical" evidence="1">
    <location>
        <begin position="128"/>
        <end position="145"/>
    </location>
</feature>
<dbReference type="AlphaFoldDB" id="A0A7S1T8X2"/>
<dbReference type="EMBL" id="HBGG01042461">
    <property type="protein sequence ID" value="CAD9228148.1"/>
    <property type="molecule type" value="Transcribed_RNA"/>
</dbReference>
<evidence type="ECO:0000313" key="2">
    <source>
        <dbReference type="EMBL" id="CAD9228148.1"/>
    </source>
</evidence>
<reference evidence="2" key="1">
    <citation type="submission" date="2021-01" db="EMBL/GenBank/DDBJ databases">
        <authorList>
            <person name="Corre E."/>
            <person name="Pelletier E."/>
            <person name="Niang G."/>
            <person name="Scheremetjew M."/>
            <person name="Finn R."/>
            <person name="Kale V."/>
            <person name="Holt S."/>
            <person name="Cochrane G."/>
            <person name="Meng A."/>
            <person name="Brown T."/>
            <person name="Cohen L."/>
        </authorList>
    </citation>
    <scope>NUCLEOTIDE SEQUENCE</scope>
    <source>
        <strain evidence="2">PLY429</strain>
    </source>
</reference>
<gene>
    <name evidence="2" type="ORF">TCHU04912_LOCUS21947</name>
</gene>
<keyword evidence="1" id="KW-1133">Transmembrane helix</keyword>
<feature type="transmembrane region" description="Helical" evidence="1">
    <location>
        <begin position="20"/>
        <end position="39"/>
    </location>
</feature>
<organism evidence="2">
    <name type="scientific">Tetraselmis chuii</name>
    <dbReference type="NCBI Taxonomy" id="63592"/>
    <lineage>
        <taxon>Eukaryota</taxon>
        <taxon>Viridiplantae</taxon>
        <taxon>Chlorophyta</taxon>
        <taxon>core chlorophytes</taxon>
        <taxon>Chlorodendrophyceae</taxon>
        <taxon>Chlorodendrales</taxon>
        <taxon>Chlorodendraceae</taxon>
        <taxon>Tetraselmis</taxon>
    </lineage>
</organism>
<keyword evidence="1" id="KW-0472">Membrane</keyword>
<protein>
    <submittedName>
        <fullName evidence="2">Uncharacterized protein</fullName>
    </submittedName>
</protein>
<feature type="transmembrane region" description="Helical" evidence="1">
    <location>
        <begin position="81"/>
        <end position="107"/>
    </location>
</feature>
<feature type="transmembrane region" description="Helical" evidence="1">
    <location>
        <begin position="46"/>
        <end position="66"/>
    </location>
</feature>
<evidence type="ECO:0000256" key="1">
    <source>
        <dbReference type="SAM" id="Phobius"/>
    </source>
</evidence>
<accession>A0A7S1T8X2</accession>
<proteinExistence type="predicted"/>
<sequence>MPHDSLLSAAFGNHSAPHFHQHWSVGISCLFLSAPLPLFFAHGDTLLACFNMLVTACSVMADYLYINTVCDDVDRFVAASYIAYLLFLSFLNNGTLWTIANFTFLVLTPFCYSRNSRSKEQWQFRHALWHYVCGLNQVLIMYGVYHASKQLQ</sequence>
<name>A0A7S1T8X2_9CHLO</name>
<keyword evidence="1" id="KW-0812">Transmembrane</keyword>